<accession>A0A645HMM0</accession>
<gene>
    <name evidence="1" type="ORF">SDC9_187837</name>
</gene>
<sequence>MHRRQEDFFHAFLRFFRCIIRIRRYSTHAAGVQPFIIVLCSFMIHRGHHRHKGFAIRKYQNGHLRTAQKFFNHNIVPAVSKHFVFHHGMNSRQCFLFIIGNDDTFSKRQTICFDDNGKRHRFKIICRRLGIVKNLICRRRYIVFFHEFL</sequence>
<evidence type="ECO:0000313" key="1">
    <source>
        <dbReference type="EMBL" id="MPN40301.1"/>
    </source>
</evidence>
<reference evidence="1" key="1">
    <citation type="submission" date="2019-08" db="EMBL/GenBank/DDBJ databases">
        <authorList>
            <person name="Kucharzyk K."/>
            <person name="Murdoch R.W."/>
            <person name="Higgins S."/>
            <person name="Loffler F."/>
        </authorList>
    </citation>
    <scope>NUCLEOTIDE SEQUENCE</scope>
</reference>
<name>A0A645HMM0_9ZZZZ</name>
<dbReference type="AlphaFoldDB" id="A0A645HMM0"/>
<dbReference type="EMBL" id="VSSQ01096627">
    <property type="protein sequence ID" value="MPN40301.1"/>
    <property type="molecule type" value="Genomic_DNA"/>
</dbReference>
<proteinExistence type="predicted"/>
<organism evidence="1">
    <name type="scientific">bioreactor metagenome</name>
    <dbReference type="NCBI Taxonomy" id="1076179"/>
    <lineage>
        <taxon>unclassified sequences</taxon>
        <taxon>metagenomes</taxon>
        <taxon>ecological metagenomes</taxon>
    </lineage>
</organism>
<protein>
    <submittedName>
        <fullName evidence="1">Uncharacterized protein</fullName>
    </submittedName>
</protein>
<comment type="caution">
    <text evidence="1">The sequence shown here is derived from an EMBL/GenBank/DDBJ whole genome shotgun (WGS) entry which is preliminary data.</text>
</comment>